<dbReference type="OrthoDB" id="1705416at2759"/>
<dbReference type="EMBL" id="KL198026">
    <property type="protein sequence ID" value="KDQ16637.1"/>
    <property type="molecule type" value="Genomic_DNA"/>
</dbReference>
<keyword evidence="4" id="KW-1185">Reference proteome</keyword>
<reference evidence="4" key="1">
    <citation type="journal article" date="2014" name="Proc. Natl. Acad. Sci. U.S.A.">
        <title>Extensive sampling of basidiomycete genomes demonstrates inadequacy of the white-rot/brown-rot paradigm for wood decay fungi.</title>
        <authorList>
            <person name="Riley R."/>
            <person name="Salamov A.A."/>
            <person name="Brown D.W."/>
            <person name="Nagy L.G."/>
            <person name="Floudas D."/>
            <person name="Held B.W."/>
            <person name="Levasseur A."/>
            <person name="Lombard V."/>
            <person name="Morin E."/>
            <person name="Otillar R."/>
            <person name="Lindquist E.A."/>
            <person name="Sun H."/>
            <person name="LaButti K.M."/>
            <person name="Schmutz J."/>
            <person name="Jabbour D."/>
            <person name="Luo H."/>
            <person name="Baker S.E."/>
            <person name="Pisabarro A.G."/>
            <person name="Walton J.D."/>
            <person name="Blanchette R.A."/>
            <person name="Henrissat B."/>
            <person name="Martin F."/>
            <person name="Cullen D."/>
            <person name="Hibbett D.S."/>
            <person name="Grigoriev I.V."/>
        </authorList>
    </citation>
    <scope>NUCLEOTIDE SEQUENCE [LARGE SCALE GENOMIC DNA]</scope>
    <source>
        <strain evidence="4">FD-172 SS1</strain>
    </source>
</reference>
<dbReference type="Pfam" id="PF01987">
    <property type="entry name" value="AIM24"/>
    <property type="match status" value="1"/>
</dbReference>
<keyword evidence="1" id="KW-0496">Mitochondrion</keyword>
<dbReference type="InterPro" id="IPR016031">
    <property type="entry name" value="Trp_RNA-bd_attenuator-like_dom"/>
</dbReference>
<dbReference type="GO" id="GO:0005739">
    <property type="term" value="C:mitochondrion"/>
    <property type="evidence" value="ECO:0007669"/>
    <property type="project" value="UniProtKB-SubCell"/>
</dbReference>
<comment type="similarity">
    <text evidence="1">Belongs to the AIM24 family.</text>
</comment>
<feature type="compositionally biased region" description="Pro residues" evidence="2">
    <location>
        <begin position="30"/>
        <end position="39"/>
    </location>
</feature>
<dbReference type="InParanoid" id="A0A067MXL1"/>
<accession>A0A067MXL1</accession>
<proteinExistence type="inferred from homology"/>
<dbReference type="InterPro" id="IPR002838">
    <property type="entry name" value="AIM24"/>
</dbReference>
<organism evidence="3 4">
    <name type="scientific">Botryobasidium botryosum (strain FD-172 SS1)</name>
    <dbReference type="NCBI Taxonomy" id="930990"/>
    <lineage>
        <taxon>Eukaryota</taxon>
        <taxon>Fungi</taxon>
        <taxon>Dikarya</taxon>
        <taxon>Basidiomycota</taxon>
        <taxon>Agaricomycotina</taxon>
        <taxon>Agaricomycetes</taxon>
        <taxon>Cantharellales</taxon>
        <taxon>Botryobasidiaceae</taxon>
        <taxon>Botryobasidium</taxon>
    </lineage>
</organism>
<dbReference type="SUPFAM" id="SSF51219">
    <property type="entry name" value="TRAP-like"/>
    <property type="match status" value="1"/>
</dbReference>
<dbReference type="PANTHER" id="PTHR43657:SF1">
    <property type="entry name" value="ALTERED INHERITANCE OF MITOCHONDRIA PROTEIN 24, MITOCHONDRIAL"/>
    <property type="match status" value="1"/>
</dbReference>
<comment type="subcellular location">
    <subcellularLocation>
        <location evidence="1">Mitochondrion</location>
    </subcellularLocation>
</comment>
<gene>
    <name evidence="3" type="ORF">BOTBODRAFT_30557</name>
</gene>
<dbReference type="Proteomes" id="UP000027195">
    <property type="component" value="Unassembled WGS sequence"/>
</dbReference>
<dbReference type="NCBIfam" id="TIGR00266">
    <property type="entry name" value="TIGR00266 family protein"/>
    <property type="match status" value="1"/>
</dbReference>
<sequence>MSLNEKFGQPFPEPQAGHAQYAPAMGFPQGPGPSMPTPGPGFEHGQSPDGSSSTIATVGSFDGIKYRIDHRDSNSILTLTLTPGVGNEVRAKPGAMVAMDPRVSIEGKFKFSLSSFLSSSEVNFSHFKGAGDVLLAPEIWGDIVPITIYPNTSPTANGWNMSKASFLACTNGVKISPKIQNASKGFFSGEGFFVSQVDGHGVLFAQGLGAIIRHEVDAGKDWIVDNGHLVAWNCPYEVKPIQAAGGFFSRLGTEEGMVCRFTGPGTIYLQTRNPETLRAWMTASRSK</sequence>
<feature type="region of interest" description="Disordered" evidence="2">
    <location>
        <begin position="1"/>
        <end position="52"/>
    </location>
</feature>
<dbReference type="STRING" id="930990.A0A067MXL1"/>
<evidence type="ECO:0000313" key="3">
    <source>
        <dbReference type="EMBL" id="KDQ16637.1"/>
    </source>
</evidence>
<name>A0A067MXL1_BOTB1</name>
<evidence type="ECO:0000256" key="1">
    <source>
        <dbReference type="RuleBase" id="RU363045"/>
    </source>
</evidence>
<evidence type="ECO:0000313" key="4">
    <source>
        <dbReference type="Proteomes" id="UP000027195"/>
    </source>
</evidence>
<dbReference type="InterPro" id="IPR036983">
    <property type="entry name" value="AIM24_sf"/>
</dbReference>
<protein>
    <recommendedName>
        <fullName evidence="1">Altered inheritance of mitochondria protein 24, mitochondrial</fullName>
    </recommendedName>
</protein>
<dbReference type="PANTHER" id="PTHR43657">
    <property type="entry name" value="TRYPTOPHAN RNA-BINDING ATTENUATOR PROTEIN-LIKE PROTEIN"/>
    <property type="match status" value="1"/>
</dbReference>
<dbReference type="HOGENOM" id="CLU_040551_1_0_1"/>
<evidence type="ECO:0000256" key="2">
    <source>
        <dbReference type="SAM" id="MobiDB-lite"/>
    </source>
</evidence>
<dbReference type="Gene3D" id="3.60.160.10">
    <property type="entry name" value="Mitochondrial biogenesis AIM24"/>
    <property type="match status" value="1"/>
</dbReference>
<dbReference type="AlphaFoldDB" id="A0A067MXL1"/>